<dbReference type="InterPro" id="IPR017927">
    <property type="entry name" value="FAD-bd_FR_type"/>
</dbReference>
<keyword evidence="3 7" id="KW-0285">Flavoprotein</keyword>
<evidence type="ECO:0000256" key="5">
    <source>
        <dbReference type="ARBA" id="ARBA00023002"/>
    </source>
</evidence>
<dbReference type="CDD" id="cd06183">
    <property type="entry name" value="cyt_b5_reduct_like"/>
    <property type="match status" value="1"/>
</dbReference>
<dbReference type="EC" id="1.6.2.2" evidence="8"/>
<name>A0A9W8L006_9FUNG</name>
<evidence type="ECO:0000259" key="9">
    <source>
        <dbReference type="PROSITE" id="PS51384"/>
    </source>
</evidence>
<dbReference type="InterPro" id="IPR008333">
    <property type="entry name" value="Cbr1-like_FAD-bd_dom"/>
</dbReference>
<feature type="binding site" evidence="7">
    <location>
        <position position="120"/>
    </location>
    <ligand>
        <name>FAD</name>
        <dbReference type="ChEBI" id="CHEBI:57692"/>
    </ligand>
</feature>
<dbReference type="InterPro" id="IPR001433">
    <property type="entry name" value="OxRdtase_FAD/NAD-bd"/>
</dbReference>
<proteinExistence type="inferred from homology"/>
<keyword evidence="6 8" id="KW-0520">NAD</keyword>
<dbReference type="InterPro" id="IPR017938">
    <property type="entry name" value="Riboflavin_synthase-like_b-brl"/>
</dbReference>
<keyword evidence="5 8" id="KW-0560">Oxidoreductase</keyword>
<evidence type="ECO:0000313" key="11">
    <source>
        <dbReference type="Proteomes" id="UP001151518"/>
    </source>
</evidence>
<comment type="cofactor">
    <cofactor evidence="1 7 8">
        <name>FAD</name>
        <dbReference type="ChEBI" id="CHEBI:57692"/>
    </cofactor>
</comment>
<dbReference type="SUPFAM" id="SSF52343">
    <property type="entry name" value="Ferredoxin reductase-like, C-terminal NADP-linked domain"/>
    <property type="match status" value="1"/>
</dbReference>
<comment type="similarity">
    <text evidence="2 8">Belongs to the flavoprotein pyridine nucleotide cytochrome reductase family.</text>
</comment>
<dbReference type="EMBL" id="JANBTW010000014">
    <property type="protein sequence ID" value="KAJ2679147.1"/>
    <property type="molecule type" value="Genomic_DNA"/>
</dbReference>
<dbReference type="SUPFAM" id="SSF63380">
    <property type="entry name" value="Riboflavin synthase domain-like"/>
    <property type="match status" value="1"/>
</dbReference>
<dbReference type="FunFam" id="3.40.50.80:FF:000009">
    <property type="entry name" value="NADH-cytochrome b5 reductase"/>
    <property type="match status" value="1"/>
</dbReference>
<comment type="catalytic activity">
    <reaction evidence="8">
        <text>2 Fe(III)-[cytochrome b5] + NADH = 2 Fe(II)-[cytochrome b5] + NAD(+) + H(+)</text>
        <dbReference type="Rhea" id="RHEA:46680"/>
        <dbReference type="Rhea" id="RHEA-COMP:10438"/>
        <dbReference type="Rhea" id="RHEA-COMP:10439"/>
        <dbReference type="ChEBI" id="CHEBI:15378"/>
        <dbReference type="ChEBI" id="CHEBI:29033"/>
        <dbReference type="ChEBI" id="CHEBI:29034"/>
        <dbReference type="ChEBI" id="CHEBI:57540"/>
        <dbReference type="ChEBI" id="CHEBI:57945"/>
        <dbReference type="EC" id="1.6.2.2"/>
    </reaction>
</comment>
<dbReference type="PRINTS" id="PR00406">
    <property type="entry name" value="CYTB5RDTASE"/>
</dbReference>
<accession>A0A9W8L006</accession>
<comment type="caution">
    <text evidence="10">The sequence shown here is derived from an EMBL/GenBank/DDBJ whole genome shotgun (WGS) entry which is preliminary data.</text>
</comment>
<feature type="binding site" evidence="7">
    <location>
        <position position="91"/>
    </location>
    <ligand>
        <name>FAD</name>
        <dbReference type="ChEBI" id="CHEBI:57692"/>
    </ligand>
</feature>
<dbReference type="Pfam" id="PF00175">
    <property type="entry name" value="NAD_binding_1"/>
    <property type="match status" value="1"/>
</dbReference>
<evidence type="ECO:0000256" key="7">
    <source>
        <dbReference type="PIRSR" id="PIRSR601834-1"/>
    </source>
</evidence>
<evidence type="ECO:0000256" key="2">
    <source>
        <dbReference type="ARBA" id="ARBA00006105"/>
    </source>
</evidence>
<protein>
    <recommendedName>
        <fullName evidence="8">NADH-cytochrome b5 reductase</fullName>
        <ecNumber evidence="8">1.6.2.2</ecNumber>
    </recommendedName>
</protein>
<feature type="binding site" evidence="7">
    <location>
        <position position="93"/>
    </location>
    <ligand>
        <name>FAD</name>
        <dbReference type="ChEBI" id="CHEBI:57692"/>
    </ligand>
</feature>
<dbReference type="PRINTS" id="PR00371">
    <property type="entry name" value="FPNCR"/>
</dbReference>
<dbReference type="Proteomes" id="UP001151518">
    <property type="component" value="Unassembled WGS sequence"/>
</dbReference>
<feature type="binding site" evidence="7">
    <location>
        <position position="118"/>
    </location>
    <ligand>
        <name>FAD</name>
        <dbReference type="ChEBI" id="CHEBI:57692"/>
    </ligand>
</feature>
<dbReference type="InterPro" id="IPR001834">
    <property type="entry name" value="CBR-like"/>
</dbReference>
<evidence type="ECO:0000256" key="1">
    <source>
        <dbReference type="ARBA" id="ARBA00001974"/>
    </source>
</evidence>
<dbReference type="OrthoDB" id="432685at2759"/>
<evidence type="ECO:0000313" key="10">
    <source>
        <dbReference type="EMBL" id="KAJ2679147.1"/>
    </source>
</evidence>
<organism evidence="10 11">
    <name type="scientific">Coemansia spiralis</name>
    <dbReference type="NCBI Taxonomy" id="417178"/>
    <lineage>
        <taxon>Eukaryota</taxon>
        <taxon>Fungi</taxon>
        <taxon>Fungi incertae sedis</taxon>
        <taxon>Zoopagomycota</taxon>
        <taxon>Kickxellomycotina</taxon>
        <taxon>Kickxellomycetes</taxon>
        <taxon>Kickxellales</taxon>
        <taxon>Kickxellaceae</taxon>
        <taxon>Coemansia</taxon>
    </lineage>
</organism>
<sequence length="299" mass="34011">MEAIGATTAFIYFLHLYTDILKPEVKERLAPEKYMPFTLIEKEQLTADTSRFRFRVNRPRFDSDQEKLVDEIIASGSWALDVKDHMVQTYRTYTPVHYWVSDKVDEKTGAREGYVDIVVKRYPHGSLSRFLHDTRVGDQVEMRGPLLTWPYKPNQYKHVYMIAGGTGIAPMYQLVDRVLNDPNDTSTKLSLLYGSQSEQDIIYKHQLDKLASEHPDRFEIVYLVDRPPFSGTATKVGNPSKQNIEKFTSRFDETNDIVLVCGPDAMLASVCGSRPINAGQGPLGGVLKELGFSTNVFKF</sequence>
<dbReference type="Gene3D" id="3.40.50.80">
    <property type="entry name" value="Nucleotide-binding domain of ferredoxin-NADP reductase (FNR) module"/>
    <property type="match status" value="1"/>
</dbReference>
<dbReference type="GO" id="GO:0090524">
    <property type="term" value="F:cytochrome-b5 reductase activity, acting on NADH"/>
    <property type="evidence" value="ECO:0007669"/>
    <property type="project" value="UniProtKB-EC"/>
</dbReference>
<dbReference type="PANTHER" id="PTHR19370">
    <property type="entry name" value="NADH-CYTOCHROME B5 REDUCTASE"/>
    <property type="match status" value="1"/>
</dbReference>
<reference evidence="10" key="1">
    <citation type="submission" date="2022-07" db="EMBL/GenBank/DDBJ databases">
        <title>Phylogenomic reconstructions and comparative analyses of Kickxellomycotina fungi.</title>
        <authorList>
            <person name="Reynolds N.K."/>
            <person name="Stajich J.E."/>
            <person name="Barry K."/>
            <person name="Grigoriev I.V."/>
            <person name="Crous P."/>
            <person name="Smith M.E."/>
        </authorList>
    </citation>
    <scope>NUCLEOTIDE SEQUENCE</scope>
    <source>
        <strain evidence="10">NRRL 3115</strain>
    </source>
</reference>
<feature type="binding site" evidence="7">
    <location>
        <position position="128"/>
    </location>
    <ligand>
        <name>FAD</name>
        <dbReference type="ChEBI" id="CHEBI:57692"/>
    </ligand>
</feature>
<evidence type="ECO:0000256" key="6">
    <source>
        <dbReference type="ARBA" id="ARBA00023027"/>
    </source>
</evidence>
<dbReference type="AlphaFoldDB" id="A0A9W8L006"/>
<evidence type="ECO:0000256" key="4">
    <source>
        <dbReference type="ARBA" id="ARBA00022827"/>
    </source>
</evidence>
<dbReference type="InterPro" id="IPR001709">
    <property type="entry name" value="Flavoprot_Pyr_Nucl_cyt_Rdtase"/>
</dbReference>
<dbReference type="PROSITE" id="PS51384">
    <property type="entry name" value="FAD_FR"/>
    <property type="match status" value="1"/>
</dbReference>
<feature type="domain" description="FAD-binding FR-type" evidence="9">
    <location>
        <begin position="32"/>
        <end position="152"/>
    </location>
</feature>
<dbReference type="InterPro" id="IPR039261">
    <property type="entry name" value="FNR_nucleotide-bd"/>
</dbReference>
<dbReference type="Pfam" id="PF00970">
    <property type="entry name" value="FAD_binding_6"/>
    <property type="match status" value="1"/>
</dbReference>
<evidence type="ECO:0000256" key="8">
    <source>
        <dbReference type="RuleBase" id="RU361226"/>
    </source>
</evidence>
<keyword evidence="4 7" id="KW-0274">FAD</keyword>
<dbReference type="Gene3D" id="2.40.30.10">
    <property type="entry name" value="Translation factors"/>
    <property type="match status" value="1"/>
</dbReference>
<evidence type="ECO:0000256" key="3">
    <source>
        <dbReference type="ARBA" id="ARBA00022630"/>
    </source>
</evidence>
<gene>
    <name evidence="10" type="ORF">GGI25_001715</name>
</gene>